<reference evidence="2 3" key="1">
    <citation type="submission" date="2018-10" db="EMBL/GenBank/DDBJ databases">
        <title>Fifty Aureobasidium pullulans genomes reveal a recombining polyextremotolerant generalist.</title>
        <authorList>
            <person name="Gostincar C."/>
            <person name="Turk M."/>
            <person name="Zajc J."/>
            <person name="Gunde-Cimerman N."/>
        </authorList>
    </citation>
    <scope>NUCLEOTIDE SEQUENCE [LARGE SCALE GENOMIC DNA]</scope>
    <source>
        <strain evidence="2 3">EXF-10659</strain>
    </source>
</reference>
<evidence type="ECO:0000313" key="2">
    <source>
        <dbReference type="EMBL" id="THW62621.1"/>
    </source>
</evidence>
<accession>A0A4S8ZA94</accession>
<sequence>MLGEHDTLEKTQIANCKPHQPSHHAVTKTSGEQRAMSLQNNNPPVYSIRKSSGIISYRYVRKEHTFNIEEAFRRALEQHFKNHTLVNAYYAPQTSSSLFHVRCDFANKIPGGSKKITQRSSAVKNRFQLLIGGNYYEPVFDDKFAATNWVLNYLKSSRNDHLLAFHSAVQKREPSVGRCHTPSADKPCIFTYKDCWAKTELSLSQLTDMVERDLGHGHAYKTDNAHRPAENNHRFRQRALAQPFRPIDQNEIGYYILNIPLDEELGVKIPSSLDGDLKPSSSNIRVVTANIAPQGTVVDIHIDHAQNGLSTTEHDCVNLWFLCPPTASNLDNFYKLSGEERKFIRLEHVLQDETRQRSAWTSSRSASER</sequence>
<evidence type="ECO:0000256" key="1">
    <source>
        <dbReference type="SAM" id="MobiDB-lite"/>
    </source>
</evidence>
<organism evidence="2 3">
    <name type="scientific">Aureobasidium pullulans</name>
    <name type="common">Black yeast</name>
    <name type="synonym">Pullularia pullulans</name>
    <dbReference type="NCBI Taxonomy" id="5580"/>
    <lineage>
        <taxon>Eukaryota</taxon>
        <taxon>Fungi</taxon>
        <taxon>Dikarya</taxon>
        <taxon>Ascomycota</taxon>
        <taxon>Pezizomycotina</taxon>
        <taxon>Dothideomycetes</taxon>
        <taxon>Dothideomycetidae</taxon>
        <taxon>Dothideales</taxon>
        <taxon>Saccotheciaceae</taxon>
        <taxon>Aureobasidium</taxon>
    </lineage>
</organism>
<dbReference type="EMBL" id="QZAO01000594">
    <property type="protein sequence ID" value="THW62621.1"/>
    <property type="molecule type" value="Genomic_DNA"/>
</dbReference>
<dbReference type="Proteomes" id="UP000308802">
    <property type="component" value="Unassembled WGS sequence"/>
</dbReference>
<feature type="region of interest" description="Disordered" evidence="1">
    <location>
        <begin position="1"/>
        <end position="25"/>
    </location>
</feature>
<comment type="caution">
    <text evidence="2">The sequence shown here is derived from an EMBL/GenBank/DDBJ whole genome shotgun (WGS) entry which is preliminary data.</text>
</comment>
<protein>
    <submittedName>
        <fullName evidence="2">Uncharacterized protein</fullName>
    </submittedName>
</protein>
<gene>
    <name evidence="2" type="ORF">D6D19_09776</name>
</gene>
<name>A0A4S8ZA94_AURPU</name>
<proteinExistence type="predicted"/>
<dbReference type="AlphaFoldDB" id="A0A4S8ZA94"/>
<evidence type="ECO:0000313" key="3">
    <source>
        <dbReference type="Proteomes" id="UP000308802"/>
    </source>
</evidence>